<dbReference type="OrthoDB" id="410044at2759"/>
<dbReference type="GeneID" id="19326047"/>
<dbReference type="InterPro" id="IPR035979">
    <property type="entry name" value="RBD_domain_sf"/>
</dbReference>
<dbReference type="SMART" id="SM00360">
    <property type="entry name" value="RRM"/>
    <property type="match status" value="1"/>
</dbReference>
<organism evidence="4 5">
    <name type="scientific">Phaeoacremonium minimum (strain UCR-PA7)</name>
    <name type="common">Esca disease fungus</name>
    <name type="synonym">Togninia minima</name>
    <dbReference type="NCBI Taxonomy" id="1286976"/>
    <lineage>
        <taxon>Eukaryota</taxon>
        <taxon>Fungi</taxon>
        <taxon>Dikarya</taxon>
        <taxon>Ascomycota</taxon>
        <taxon>Pezizomycotina</taxon>
        <taxon>Sordariomycetes</taxon>
        <taxon>Sordariomycetidae</taxon>
        <taxon>Togniniales</taxon>
        <taxon>Togniniaceae</taxon>
        <taxon>Phaeoacremonium</taxon>
    </lineage>
</organism>
<proteinExistence type="predicted"/>
<dbReference type="InterPro" id="IPR050441">
    <property type="entry name" value="RBM"/>
</dbReference>
<feature type="compositionally biased region" description="Polar residues" evidence="2">
    <location>
        <begin position="224"/>
        <end position="242"/>
    </location>
</feature>
<dbReference type="HOGENOM" id="CLU_750451_0_0_1"/>
<dbReference type="PROSITE" id="PS50102">
    <property type="entry name" value="RRM"/>
    <property type="match status" value="1"/>
</dbReference>
<keyword evidence="1" id="KW-0694">RNA-binding</keyword>
<dbReference type="Gene3D" id="3.30.70.330">
    <property type="match status" value="1"/>
</dbReference>
<evidence type="ECO:0000259" key="3">
    <source>
        <dbReference type="PROSITE" id="PS50102"/>
    </source>
</evidence>
<dbReference type="Pfam" id="PF00076">
    <property type="entry name" value="RRM_1"/>
    <property type="match status" value="1"/>
</dbReference>
<dbReference type="InterPro" id="IPR012677">
    <property type="entry name" value="Nucleotide-bd_a/b_plait_sf"/>
</dbReference>
<feature type="region of interest" description="Disordered" evidence="2">
    <location>
        <begin position="336"/>
        <end position="369"/>
    </location>
</feature>
<accession>R8BI71</accession>
<dbReference type="InterPro" id="IPR000504">
    <property type="entry name" value="RRM_dom"/>
</dbReference>
<dbReference type="eggNOG" id="ENOG502QUGB">
    <property type="taxonomic scope" value="Eukaryota"/>
</dbReference>
<evidence type="ECO:0000256" key="2">
    <source>
        <dbReference type="SAM" id="MobiDB-lite"/>
    </source>
</evidence>
<dbReference type="Proteomes" id="UP000014074">
    <property type="component" value="Unassembled WGS sequence"/>
</dbReference>
<dbReference type="RefSeq" id="XP_007916225.1">
    <property type="nucleotide sequence ID" value="XM_007918034.1"/>
</dbReference>
<reference evidence="5" key="1">
    <citation type="journal article" date="2013" name="Genome Announc.">
        <title>Draft genome sequence of the ascomycete Phaeoacremonium aleophilum strain UCR-PA7, a causal agent of the esca disease complex in grapevines.</title>
        <authorList>
            <person name="Blanco-Ulate B."/>
            <person name="Rolshausen P."/>
            <person name="Cantu D."/>
        </authorList>
    </citation>
    <scope>NUCLEOTIDE SEQUENCE [LARGE SCALE GENOMIC DNA]</scope>
    <source>
        <strain evidence="5">UCR-PA7</strain>
    </source>
</reference>
<feature type="region of interest" description="Disordered" evidence="2">
    <location>
        <begin position="220"/>
        <end position="269"/>
    </location>
</feature>
<feature type="domain" description="RRM" evidence="3">
    <location>
        <begin position="141"/>
        <end position="221"/>
    </location>
</feature>
<keyword evidence="5" id="KW-1185">Reference proteome</keyword>
<feature type="compositionally biased region" description="Polar residues" evidence="2">
    <location>
        <begin position="336"/>
        <end position="349"/>
    </location>
</feature>
<evidence type="ECO:0000256" key="1">
    <source>
        <dbReference type="PROSITE-ProRule" id="PRU00176"/>
    </source>
</evidence>
<feature type="compositionally biased region" description="Polar residues" evidence="2">
    <location>
        <begin position="259"/>
        <end position="268"/>
    </location>
</feature>
<dbReference type="CDD" id="cd00590">
    <property type="entry name" value="RRM_SF"/>
    <property type="match status" value="1"/>
</dbReference>
<dbReference type="KEGG" id="tmn:UCRPA7_5487"/>
<feature type="compositionally biased region" description="Low complexity" evidence="2">
    <location>
        <begin position="244"/>
        <end position="258"/>
    </location>
</feature>
<evidence type="ECO:0000313" key="4">
    <source>
        <dbReference type="EMBL" id="EON99023.1"/>
    </source>
</evidence>
<sequence>MPFAFCQYTRDEDAKAAMEHGKGTMILGRACRTEMVKANRTFVAYKVTNDGITAEEVRALLAQYGPMSKCELLHPQLQEALGIPRAVVVEFAMFDPSRDLQSAFRHHHVWRVQPYDLKRNVTTSRPNADELYLARYETDRRSVYVGNISPDFKESDLKAMFGTIGKIADCQMVRRQVNPDSVMRVFAFIEFEQPDLPDVAIEKFNQVSVRGMTLRVERKVMKEQTPTARRSRSQMMSYNSPTDAGPSSSPYGQYPSAAMAQSSTTRPPSWNWVAGPQQSPYGVQGAVPQGNPQTPGMYGNSPYYAPNYWPTMPYGQEYMMPTMGFYPNYTSPVYQALQSAGQEETNTPSRPGHSGTGPSQPSERSRDNA</sequence>
<dbReference type="AlphaFoldDB" id="R8BI71"/>
<protein>
    <submittedName>
        <fullName evidence="4">Putative rna recognition domain-containing protein</fullName>
    </submittedName>
</protein>
<dbReference type="EMBL" id="KB933181">
    <property type="protein sequence ID" value="EON99023.1"/>
    <property type="molecule type" value="Genomic_DNA"/>
</dbReference>
<dbReference type="PANTHER" id="PTHR48034">
    <property type="entry name" value="TRANSFORMER-2 SEX-DETERMINING PROTEIN-RELATED"/>
    <property type="match status" value="1"/>
</dbReference>
<gene>
    <name evidence="4" type="ORF">UCRPA7_5487</name>
</gene>
<dbReference type="SUPFAM" id="SSF54928">
    <property type="entry name" value="RNA-binding domain, RBD"/>
    <property type="match status" value="2"/>
</dbReference>
<evidence type="ECO:0000313" key="5">
    <source>
        <dbReference type="Proteomes" id="UP000014074"/>
    </source>
</evidence>
<name>R8BI71_PHAM7</name>
<dbReference type="GO" id="GO:0003723">
    <property type="term" value="F:RNA binding"/>
    <property type="evidence" value="ECO:0007669"/>
    <property type="project" value="UniProtKB-UniRule"/>
</dbReference>